<name>K2RTW0_MACPH</name>
<dbReference type="eggNOG" id="KOG2806">
    <property type="taxonomic scope" value="Eukaryota"/>
</dbReference>
<accession>K2RTW0</accession>
<protein>
    <submittedName>
        <fullName evidence="1">Uncharacterized protein</fullName>
    </submittedName>
</protein>
<comment type="caution">
    <text evidence="1">The sequence shown here is derived from an EMBL/GenBank/DDBJ whole genome shotgun (WGS) entry which is preliminary data.</text>
</comment>
<dbReference type="VEuPathDB" id="FungiDB:MPH_09243"/>
<evidence type="ECO:0000313" key="1">
    <source>
        <dbReference type="EMBL" id="EKG13599.1"/>
    </source>
</evidence>
<dbReference type="OrthoDB" id="73875at2759"/>
<gene>
    <name evidence="1" type="ORF">MPH_09243</name>
</gene>
<reference evidence="1 2" key="1">
    <citation type="journal article" date="2012" name="BMC Genomics">
        <title>Tools to kill: Genome of one of the most destructive plant pathogenic fungi Macrophomina phaseolina.</title>
        <authorList>
            <person name="Islam M.S."/>
            <person name="Haque M.S."/>
            <person name="Islam M.M."/>
            <person name="Emdad E.M."/>
            <person name="Halim A."/>
            <person name="Hossen Q.M.M."/>
            <person name="Hossain M.Z."/>
            <person name="Ahmed B."/>
            <person name="Rahim S."/>
            <person name="Rahman M.S."/>
            <person name="Alam M.M."/>
            <person name="Hou S."/>
            <person name="Wan X."/>
            <person name="Saito J.A."/>
            <person name="Alam M."/>
        </authorList>
    </citation>
    <scope>NUCLEOTIDE SEQUENCE [LARGE SCALE GENOMIC DNA]</scope>
    <source>
        <strain evidence="1 2">MS6</strain>
    </source>
</reference>
<evidence type="ECO:0000313" key="2">
    <source>
        <dbReference type="Proteomes" id="UP000007129"/>
    </source>
</evidence>
<dbReference type="EMBL" id="AHHD01000393">
    <property type="protein sequence ID" value="EKG13599.1"/>
    <property type="molecule type" value="Genomic_DNA"/>
</dbReference>
<dbReference type="Proteomes" id="UP000007129">
    <property type="component" value="Unassembled WGS sequence"/>
</dbReference>
<dbReference type="AlphaFoldDB" id="K2RTW0"/>
<proteinExistence type="predicted"/>
<sequence>MRPHNEEFTGAIWYKTILQNASCPWDGASEYFVQPDGFETGDDALNFAVVMPSAGYFVELYSGGKQILRSELHAGLNYGTLPGLQPGWQRMHIVDSAGNIKRVAAGGRCVSSGCPDCVYNMNPQVVPLSDNTEDNGQCPDTRCGGVNVYVPGSIWKDDPIMQCIPPCTFILPAYQLSTNTTITWPVLTTTVWSILEGSTITKLTSFTIPPFTTDEVRFWTVTADKTDTVKTTVIPRTSIMPPPVTVTLPPDVATFAPTRVGKKTHSPPIFYSTPHIETIQPQPTITITSLPVFPTITFSSAKPTATCTSNCGFYDCSPFGCPPSETDDDDDDDDDPDGIVLPICGLFACDGGCDSFFGCGKGCGIRGCGNQNSNDDGWCPLSACGGLGCLSGSCGSNSNEPTSTSEPCTTQTASACTTACVDASCSTVCATTRACTATGTSTIFFGTPAPAEALDSWELPLISRSDLVRSGAALTEYRDWLAEQVPISAPGATVTTNNPPATTTTMAPDPTATSYVLLLSKAVTEQVSDDLQRTAWSWLVYEIPTNQKYDQCDFDDLTLHEEPYSKENSGWDSSADKVPEHPTHLEFDLKMYKGCAYESNSNEDVGHMKCDGLPSVTCKETSVHDKVWQCGDWTTVVELIECQYMY</sequence>
<dbReference type="InParanoid" id="K2RTW0"/>
<dbReference type="HOGENOM" id="CLU_423929_0_0_1"/>
<organism evidence="1 2">
    <name type="scientific">Macrophomina phaseolina (strain MS6)</name>
    <name type="common">Charcoal rot fungus</name>
    <dbReference type="NCBI Taxonomy" id="1126212"/>
    <lineage>
        <taxon>Eukaryota</taxon>
        <taxon>Fungi</taxon>
        <taxon>Dikarya</taxon>
        <taxon>Ascomycota</taxon>
        <taxon>Pezizomycotina</taxon>
        <taxon>Dothideomycetes</taxon>
        <taxon>Dothideomycetes incertae sedis</taxon>
        <taxon>Botryosphaeriales</taxon>
        <taxon>Botryosphaeriaceae</taxon>
        <taxon>Macrophomina</taxon>
    </lineage>
</organism>